<accession>A0A1B9IQS7</accession>
<protein>
    <submittedName>
        <fullName evidence="1">Uncharacterized protein</fullName>
    </submittedName>
</protein>
<reference evidence="1 2" key="1">
    <citation type="submission" date="2013-07" db="EMBL/GenBank/DDBJ databases">
        <title>The Genome Sequence of Kwoniella mangroviensis CBS10435.</title>
        <authorList>
            <consortium name="The Broad Institute Genome Sequencing Platform"/>
            <person name="Cuomo C."/>
            <person name="Litvintseva A."/>
            <person name="Chen Y."/>
            <person name="Heitman J."/>
            <person name="Sun S."/>
            <person name="Springer D."/>
            <person name="Dromer F."/>
            <person name="Young S.K."/>
            <person name="Zeng Q."/>
            <person name="Gargeya S."/>
            <person name="Fitzgerald M."/>
            <person name="Abouelleil A."/>
            <person name="Alvarado L."/>
            <person name="Berlin A.M."/>
            <person name="Chapman S.B."/>
            <person name="Dewar J."/>
            <person name="Goldberg J."/>
            <person name="Griggs A."/>
            <person name="Gujja S."/>
            <person name="Hansen M."/>
            <person name="Howarth C."/>
            <person name="Imamovic A."/>
            <person name="Larimer J."/>
            <person name="McCowan C."/>
            <person name="Murphy C."/>
            <person name="Pearson M."/>
            <person name="Priest M."/>
            <person name="Roberts A."/>
            <person name="Saif S."/>
            <person name="Shea T."/>
            <person name="Sykes S."/>
            <person name="Wortman J."/>
            <person name="Nusbaum C."/>
            <person name="Birren B."/>
        </authorList>
    </citation>
    <scope>NUCLEOTIDE SEQUENCE [LARGE SCALE GENOMIC DNA]</scope>
    <source>
        <strain evidence="1 2">CBS 10435</strain>
    </source>
</reference>
<keyword evidence="2" id="KW-1185">Reference proteome</keyword>
<dbReference type="AlphaFoldDB" id="A0A1B9IQS7"/>
<organism evidence="1 2">
    <name type="scientific">Kwoniella mangroviensis CBS 10435</name>
    <dbReference type="NCBI Taxonomy" id="1331196"/>
    <lineage>
        <taxon>Eukaryota</taxon>
        <taxon>Fungi</taxon>
        <taxon>Dikarya</taxon>
        <taxon>Basidiomycota</taxon>
        <taxon>Agaricomycotina</taxon>
        <taxon>Tremellomycetes</taxon>
        <taxon>Tremellales</taxon>
        <taxon>Cryptococcaceae</taxon>
        <taxon>Kwoniella</taxon>
    </lineage>
</organism>
<evidence type="ECO:0000313" key="1">
    <source>
        <dbReference type="EMBL" id="OCF57881.1"/>
    </source>
</evidence>
<evidence type="ECO:0000313" key="2">
    <source>
        <dbReference type="Proteomes" id="UP000092583"/>
    </source>
</evidence>
<dbReference type="Proteomes" id="UP000092583">
    <property type="component" value="Unassembled WGS sequence"/>
</dbReference>
<gene>
    <name evidence="1" type="ORF">L486_03902</name>
</gene>
<proteinExistence type="predicted"/>
<sequence length="129" mass="14508">MSSSQSSSDDKTILVPIDCRFDDTTEFKTYNCVITRDNAQDSTDQNSFPCLLSKVAGQSGNLQHVFYPEGLTKITADHSCFSGSDLDYIKQGREDRPNSAFELVLISTNNNNRFATSSVDRSNFWFRVE</sequence>
<dbReference type="EMBL" id="KI669462">
    <property type="protein sequence ID" value="OCF57881.1"/>
    <property type="molecule type" value="Genomic_DNA"/>
</dbReference>
<reference evidence="2" key="2">
    <citation type="submission" date="2013-12" db="EMBL/GenBank/DDBJ databases">
        <title>Evolution of pathogenesis and genome organization in the Tremellales.</title>
        <authorList>
            <person name="Cuomo C."/>
            <person name="Litvintseva A."/>
            <person name="Heitman J."/>
            <person name="Chen Y."/>
            <person name="Sun S."/>
            <person name="Springer D."/>
            <person name="Dromer F."/>
            <person name="Young S."/>
            <person name="Zeng Q."/>
            <person name="Chapman S."/>
            <person name="Gujja S."/>
            <person name="Saif S."/>
            <person name="Birren B."/>
        </authorList>
    </citation>
    <scope>NUCLEOTIDE SEQUENCE [LARGE SCALE GENOMIC DNA]</scope>
    <source>
        <strain evidence="2">CBS 10435</strain>
    </source>
</reference>
<name>A0A1B9IQS7_9TREE</name>